<dbReference type="InterPro" id="IPR038538">
    <property type="entry name" value="MTERF_sf"/>
</dbReference>
<accession>A0A5J9TMV8</accession>
<evidence type="ECO:0000313" key="4">
    <source>
        <dbReference type="EMBL" id="TVU11981.1"/>
    </source>
</evidence>
<keyword evidence="2" id="KW-0806">Transcription termination</keyword>
<name>A0A5J9TMV8_9POAL</name>
<keyword evidence="3" id="KW-0809">Transit peptide</keyword>
<evidence type="ECO:0000256" key="1">
    <source>
        <dbReference type="ARBA" id="ARBA00007692"/>
    </source>
</evidence>
<dbReference type="InterPro" id="IPR003690">
    <property type="entry name" value="MTERF"/>
</dbReference>
<dbReference type="Gramene" id="TVU11981">
    <property type="protein sequence ID" value="TVU11981"/>
    <property type="gene ID" value="EJB05_45593"/>
</dbReference>
<reference evidence="4 5" key="1">
    <citation type="journal article" date="2019" name="Sci. Rep.">
        <title>A high-quality genome of Eragrostis curvula grass provides insights into Poaceae evolution and supports new strategies to enhance forage quality.</title>
        <authorList>
            <person name="Carballo J."/>
            <person name="Santos B.A.C.M."/>
            <person name="Zappacosta D."/>
            <person name="Garbus I."/>
            <person name="Selva J.P."/>
            <person name="Gallo C.A."/>
            <person name="Diaz A."/>
            <person name="Albertini E."/>
            <person name="Caccamo M."/>
            <person name="Echenique V."/>
        </authorList>
    </citation>
    <scope>NUCLEOTIDE SEQUENCE [LARGE SCALE GENOMIC DNA]</scope>
    <source>
        <strain evidence="5">cv. Victoria</strain>
        <tissue evidence="4">Leaf</tissue>
    </source>
</reference>
<keyword evidence="5" id="KW-1185">Reference proteome</keyword>
<dbReference type="FunFam" id="1.25.70.10:FF:000001">
    <property type="entry name" value="Mitochondrial transcription termination factor-like"/>
    <property type="match status" value="1"/>
</dbReference>
<proteinExistence type="inferred from homology"/>
<keyword evidence="2" id="KW-0804">Transcription</keyword>
<comment type="similarity">
    <text evidence="1">Belongs to the mTERF family.</text>
</comment>
<evidence type="ECO:0000256" key="2">
    <source>
        <dbReference type="ARBA" id="ARBA00022472"/>
    </source>
</evidence>
<dbReference type="SMART" id="SM00733">
    <property type="entry name" value="Mterf"/>
    <property type="match status" value="4"/>
</dbReference>
<evidence type="ECO:0000313" key="5">
    <source>
        <dbReference type="Proteomes" id="UP000324897"/>
    </source>
</evidence>
<dbReference type="FunFam" id="1.25.70.10:FF:000016">
    <property type="entry name" value="Mitochondrial transcription termination factor-like"/>
    <property type="match status" value="1"/>
</dbReference>
<dbReference type="EMBL" id="RWGY01000039">
    <property type="protein sequence ID" value="TVU11981.1"/>
    <property type="molecule type" value="Genomic_DNA"/>
</dbReference>
<dbReference type="Proteomes" id="UP000324897">
    <property type="component" value="Chromosome 3"/>
</dbReference>
<dbReference type="PANTHER" id="PTHR13068">
    <property type="entry name" value="CGI-12 PROTEIN-RELATED"/>
    <property type="match status" value="1"/>
</dbReference>
<dbReference type="OrthoDB" id="637682at2759"/>
<organism evidence="4 5">
    <name type="scientific">Eragrostis curvula</name>
    <name type="common">weeping love grass</name>
    <dbReference type="NCBI Taxonomy" id="38414"/>
    <lineage>
        <taxon>Eukaryota</taxon>
        <taxon>Viridiplantae</taxon>
        <taxon>Streptophyta</taxon>
        <taxon>Embryophyta</taxon>
        <taxon>Tracheophyta</taxon>
        <taxon>Spermatophyta</taxon>
        <taxon>Magnoliopsida</taxon>
        <taxon>Liliopsida</taxon>
        <taxon>Poales</taxon>
        <taxon>Poaceae</taxon>
        <taxon>PACMAD clade</taxon>
        <taxon>Chloridoideae</taxon>
        <taxon>Eragrostideae</taxon>
        <taxon>Eragrostidinae</taxon>
        <taxon>Eragrostis</taxon>
    </lineage>
</organism>
<dbReference type="Gene3D" id="1.25.70.10">
    <property type="entry name" value="Transcription termination factor 3, mitochondrial"/>
    <property type="match status" value="2"/>
</dbReference>
<dbReference type="GO" id="GO:0006353">
    <property type="term" value="P:DNA-templated transcription termination"/>
    <property type="evidence" value="ECO:0007669"/>
    <property type="project" value="UniProtKB-KW"/>
</dbReference>
<feature type="non-terminal residue" evidence="4">
    <location>
        <position position="1"/>
    </location>
</feature>
<dbReference type="PANTHER" id="PTHR13068:SF136">
    <property type="entry name" value="OS06G0224400 PROTEIN"/>
    <property type="match status" value="1"/>
</dbReference>
<comment type="caution">
    <text evidence="4">The sequence shown here is derived from an EMBL/GenBank/DDBJ whole genome shotgun (WGS) entry which is preliminary data.</text>
</comment>
<evidence type="ECO:0000256" key="3">
    <source>
        <dbReference type="ARBA" id="ARBA00022946"/>
    </source>
</evidence>
<keyword evidence="2" id="KW-0805">Transcription regulation</keyword>
<dbReference type="AlphaFoldDB" id="A0A5J9TMV8"/>
<dbReference type="GO" id="GO:0003676">
    <property type="term" value="F:nucleic acid binding"/>
    <property type="evidence" value="ECO:0007669"/>
    <property type="project" value="InterPro"/>
</dbReference>
<sequence length="386" mass="43118">MLHLRKCIFHHILPPPPTASSIPPISSLHRLLSATSIPFAVEDYLVANCGLSPAQALKASKKLSHLKSPSKPDAVLHFLAGLGLSRSDFATVVSNDPRFLCADVEKTLAPRVVELTDLGLSPPDIARLVLIGGCHFHSSLRRNVDFWLQVFSSIDKLLAVVKVSNCLLSSDLEKVVKPNLAFLQGCGISVSKLPKAYMCRMVTTSTKHLQEALARVNEFGIERNSLMFTRALATFAIVKQAKLDANVQLFEKLGWSRDDIAQGARRAPHILVMPEEKVRRNLAFLTGDVRLEIPYIAQKPALMAYSLERRLLPRHRLINFLKAKGLLNTEHSFFYIATLSNEKFLLRFVHRYEDSIPGHCKNVASSPTRYLFLCKNLRVSILVKVI</sequence>
<dbReference type="Pfam" id="PF02536">
    <property type="entry name" value="mTERF"/>
    <property type="match status" value="1"/>
</dbReference>
<protein>
    <submittedName>
        <fullName evidence="4">Uncharacterized protein</fullName>
    </submittedName>
</protein>
<gene>
    <name evidence="4" type="ORF">EJB05_45593</name>
</gene>